<organism evidence="6 7">
    <name type="scientific">Mycena albidolilacea</name>
    <dbReference type="NCBI Taxonomy" id="1033008"/>
    <lineage>
        <taxon>Eukaryota</taxon>
        <taxon>Fungi</taxon>
        <taxon>Dikarya</taxon>
        <taxon>Basidiomycota</taxon>
        <taxon>Agaricomycotina</taxon>
        <taxon>Agaricomycetes</taxon>
        <taxon>Agaricomycetidae</taxon>
        <taxon>Agaricales</taxon>
        <taxon>Marasmiineae</taxon>
        <taxon>Mycenaceae</taxon>
        <taxon>Mycena</taxon>
    </lineage>
</organism>
<sequence length="82" mass="9573">NCMQEALTLFDSICNLRWFIKTSIILFLNKIDLFVEKLPRSQLANYFPDYNSRNNYDAACNYLLHQLGSLNQSVAPKQIYAH</sequence>
<name>A0AAD7EE84_9AGAR</name>
<dbReference type="GO" id="GO:0001664">
    <property type="term" value="F:G protein-coupled receptor binding"/>
    <property type="evidence" value="ECO:0007669"/>
    <property type="project" value="TreeGrafter"/>
</dbReference>
<dbReference type="GO" id="GO:0005525">
    <property type="term" value="F:GTP binding"/>
    <property type="evidence" value="ECO:0007669"/>
    <property type="project" value="UniProtKB-KW"/>
</dbReference>
<accession>A0AAD7EE84</accession>
<keyword evidence="2 5" id="KW-0547">Nucleotide-binding</keyword>
<dbReference type="GO" id="GO:0046872">
    <property type="term" value="F:metal ion binding"/>
    <property type="evidence" value="ECO:0007669"/>
    <property type="project" value="UniProtKB-KW"/>
</dbReference>
<evidence type="ECO:0000256" key="2">
    <source>
        <dbReference type="ARBA" id="ARBA00022741"/>
    </source>
</evidence>
<dbReference type="PANTHER" id="PTHR10218">
    <property type="entry name" value="GTP-BINDING PROTEIN ALPHA SUBUNIT"/>
    <property type="match status" value="1"/>
</dbReference>
<dbReference type="AlphaFoldDB" id="A0AAD7EE84"/>
<keyword evidence="3 5" id="KW-0342">GTP-binding</keyword>
<dbReference type="Proteomes" id="UP001218218">
    <property type="component" value="Unassembled WGS sequence"/>
</dbReference>
<dbReference type="Pfam" id="PF00503">
    <property type="entry name" value="G-alpha"/>
    <property type="match status" value="1"/>
</dbReference>
<dbReference type="InterPro" id="IPR001019">
    <property type="entry name" value="Gprotein_alpha_su"/>
</dbReference>
<dbReference type="PANTHER" id="PTHR10218:SF302">
    <property type="entry name" value="GUANINE NUCLEOTIDE-BINDING PROTEIN ALPHA-5 SUBUNIT"/>
    <property type="match status" value="1"/>
</dbReference>
<evidence type="ECO:0000256" key="4">
    <source>
        <dbReference type="ARBA" id="ARBA00023224"/>
    </source>
</evidence>
<dbReference type="GO" id="GO:0003924">
    <property type="term" value="F:GTPase activity"/>
    <property type="evidence" value="ECO:0007669"/>
    <property type="project" value="InterPro"/>
</dbReference>
<proteinExistence type="predicted"/>
<evidence type="ECO:0000313" key="7">
    <source>
        <dbReference type="Proteomes" id="UP001218218"/>
    </source>
</evidence>
<evidence type="ECO:0000256" key="1">
    <source>
        <dbReference type="ARBA" id="ARBA00022723"/>
    </source>
</evidence>
<dbReference type="FunFam" id="3.40.50.300:FF:000720">
    <property type="entry name" value="Guanine nucleotide-binding protein G(k) subunit alpha"/>
    <property type="match status" value="1"/>
</dbReference>
<comment type="caution">
    <text evidence="6">The sequence shown here is derived from an EMBL/GenBank/DDBJ whole genome shotgun (WGS) entry which is preliminary data.</text>
</comment>
<dbReference type="GO" id="GO:0005737">
    <property type="term" value="C:cytoplasm"/>
    <property type="evidence" value="ECO:0007669"/>
    <property type="project" value="TreeGrafter"/>
</dbReference>
<protein>
    <submittedName>
        <fullName evidence="6">Guanine nucleotide binding protein, alpha subunit</fullName>
    </submittedName>
</protein>
<dbReference type="PROSITE" id="PS51882">
    <property type="entry name" value="G_ALPHA"/>
    <property type="match status" value="1"/>
</dbReference>
<evidence type="ECO:0000256" key="5">
    <source>
        <dbReference type="PIRSR" id="PIRSR601019-1"/>
    </source>
</evidence>
<dbReference type="SUPFAM" id="SSF52540">
    <property type="entry name" value="P-loop containing nucleoside triphosphate hydrolases"/>
    <property type="match status" value="1"/>
</dbReference>
<dbReference type="GO" id="GO:0007188">
    <property type="term" value="P:adenylate cyclase-modulating G protein-coupled receptor signaling pathway"/>
    <property type="evidence" value="ECO:0007669"/>
    <property type="project" value="TreeGrafter"/>
</dbReference>
<keyword evidence="7" id="KW-1185">Reference proteome</keyword>
<dbReference type="GO" id="GO:0031683">
    <property type="term" value="F:G-protein beta/gamma-subunit complex binding"/>
    <property type="evidence" value="ECO:0007669"/>
    <property type="project" value="InterPro"/>
</dbReference>
<dbReference type="EMBL" id="JARIHO010000066">
    <property type="protein sequence ID" value="KAJ7314568.1"/>
    <property type="molecule type" value="Genomic_DNA"/>
</dbReference>
<evidence type="ECO:0000256" key="3">
    <source>
        <dbReference type="ARBA" id="ARBA00023134"/>
    </source>
</evidence>
<reference evidence="6" key="1">
    <citation type="submission" date="2023-03" db="EMBL/GenBank/DDBJ databases">
        <title>Massive genome expansion in bonnet fungi (Mycena s.s.) driven by repeated elements and novel gene families across ecological guilds.</title>
        <authorList>
            <consortium name="Lawrence Berkeley National Laboratory"/>
            <person name="Harder C.B."/>
            <person name="Miyauchi S."/>
            <person name="Viragh M."/>
            <person name="Kuo A."/>
            <person name="Thoen E."/>
            <person name="Andreopoulos B."/>
            <person name="Lu D."/>
            <person name="Skrede I."/>
            <person name="Drula E."/>
            <person name="Henrissat B."/>
            <person name="Morin E."/>
            <person name="Kohler A."/>
            <person name="Barry K."/>
            <person name="LaButti K."/>
            <person name="Morin E."/>
            <person name="Salamov A."/>
            <person name="Lipzen A."/>
            <person name="Mereny Z."/>
            <person name="Hegedus B."/>
            <person name="Baldrian P."/>
            <person name="Stursova M."/>
            <person name="Weitz H."/>
            <person name="Taylor A."/>
            <person name="Grigoriev I.V."/>
            <person name="Nagy L.G."/>
            <person name="Martin F."/>
            <person name="Kauserud H."/>
        </authorList>
    </citation>
    <scope>NUCLEOTIDE SEQUENCE</scope>
    <source>
        <strain evidence="6">CBHHK002</strain>
    </source>
</reference>
<evidence type="ECO:0000313" key="6">
    <source>
        <dbReference type="EMBL" id="KAJ7314568.1"/>
    </source>
</evidence>
<dbReference type="GO" id="GO:0005834">
    <property type="term" value="C:heterotrimeric G-protein complex"/>
    <property type="evidence" value="ECO:0007669"/>
    <property type="project" value="TreeGrafter"/>
</dbReference>
<dbReference type="InterPro" id="IPR027417">
    <property type="entry name" value="P-loop_NTPase"/>
</dbReference>
<dbReference type="Gene3D" id="3.40.50.300">
    <property type="entry name" value="P-loop containing nucleotide triphosphate hydrolases"/>
    <property type="match status" value="1"/>
</dbReference>
<feature type="non-terminal residue" evidence="6">
    <location>
        <position position="82"/>
    </location>
</feature>
<gene>
    <name evidence="6" type="ORF">DFH08DRAFT_716390</name>
</gene>
<feature type="binding site" evidence="5">
    <location>
        <begin position="29"/>
        <end position="32"/>
    </location>
    <ligand>
        <name>GTP</name>
        <dbReference type="ChEBI" id="CHEBI:37565"/>
    </ligand>
</feature>
<keyword evidence="1" id="KW-0479">Metal-binding</keyword>
<keyword evidence="4" id="KW-0807">Transducer</keyword>